<dbReference type="Gene3D" id="3.20.110.10">
    <property type="entry name" value="Glycoside hydrolase 38, N terminal domain"/>
    <property type="match status" value="1"/>
</dbReference>
<evidence type="ECO:0000256" key="2">
    <source>
        <dbReference type="ARBA" id="ARBA00023295"/>
    </source>
</evidence>
<keyword evidence="1 4" id="KW-0378">Hydrolase</keyword>
<dbReference type="GO" id="GO:0006013">
    <property type="term" value="P:mannose metabolic process"/>
    <property type="evidence" value="ECO:0007669"/>
    <property type="project" value="InterPro"/>
</dbReference>
<dbReference type="EMBL" id="MU825449">
    <property type="protein sequence ID" value="KAJ7388842.1"/>
    <property type="molecule type" value="Genomic_DNA"/>
</dbReference>
<evidence type="ECO:0000313" key="4">
    <source>
        <dbReference type="EMBL" id="KAJ7388842.1"/>
    </source>
</evidence>
<dbReference type="InterPro" id="IPR037094">
    <property type="entry name" value="Glyco_hydro_38_cen_sf"/>
</dbReference>
<protein>
    <submittedName>
        <fullName evidence="4">Alpha-mannosidase 2C1</fullName>
        <ecNumber evidence="4">3.2.1.24</ecNumber>
    </submittedName>
</protein>
<dbReference type="OrthoDB" id="5968052at2759"/>
<dbReference type="InterPro" id="IPR000602">
    <property type="entry name" value="Glyco_hydro_38_N"/>
</dbReference>
<proteinExistence type="predicted"/>
<sequence>MKRLSLSVTHSVWILGGNSLSGLKSITRLCLTRSRCSPAKGQFIPVGGTWVEMDGNIPSGESFIRQFLVGQDFYQKEFGQVCQEFWLPDTFGYSAQLPQIITRSRNEFHTFFWEGIDGSRCLSHFPPADTYESRANAADVIKTVKQLKDKGKAHASMLLYGHGDGGGGPSEDMLEMLKRMEDVDGCPRVKLSTPQEFFHSLESRDADTLCTWVGELYLELHQGTYTTQGRIKQGNRQSEFLLHDAELMSTLACILGGKDPECYPADEFLRIWKLMLLNQFHDILPGSCIKQAADDALQSYQVLVSVPGVIITNLCETPTEAHPVSVSFHQSQGSFVLENAHVRAELVRGRPVDKSQGTRPTAREAISSGNSGNQFILFDDISVILGCPGMLCRTT</sequence>
<dbReference type="AlphaFoldDB" id="A0A9X0D665"/>
<dbReference type="Proteomes" id="UP001163046">
    <property type="component" value="Unassembled WGS sequence"/>
</dbReference>
<evidence type="ECO:0000313" key="5">
    <source>
        <dbReference type="Proteomes" id="UP001163046"/>
    </source>
</evidence>
<gene>
    <name evidence="4" type="primary">MAN2C1_2</name>
    <name evidence="4" type="ORF">OS493_035400</name>
</gene>
<keyword evidence="5" id="KW-1185">Reference proteome</keyword>
<dbReference type="GO" id="GO:0009313">
    <property type="term" value="P:oligosaccharide catabolic process"/>
    <property type="evidence" value="ECO:0007669"/>
    <property type="project" value="TreeGrafter"/>
</dbReference>
<dbReference type="EC" id="3.2.1.24" evidence="4"/>
<dbReference type="PANTHER" id="PTHR46017">
    <property type="entry name" value="ALPHA-MANNOSIDASE 2C1"/>
    <property type="match status" value="1"/>
</dbReference>
<reference evidence="4" key="1">
    <citation type="submission" date="2023-01" db="EMBL/GenBank/DDBJ databases">
        <title>Genome assembly of the deep-sea coral Lophelia pertusa.</title>
        <authorList>
            <person name="Herrera S."/>
            <person name="Cordes E."/>
        </authorList>
    </citation>
    <scope>NUCLEOTIDE SEQUENCE</scope>
    <source>
        <strain evidence="4">USNM1676648</strain>
        <tissue evidence="4">Polyp</tissue>
    </source>
</reference>
<dbReference type="InterPro" id="IPR011330">
    <property type="entry name" value="Glyco_hydro/deAcase_b/a-brl"/>
</dbReference>
<dbReference type="SUPFAM" id="SSF88713">
    <property type="entry name" value="Glycoside hydrolase/deacetylase"/>
    <property type="match status" value="1"/>
</dbReference>
<name>A0A9X0D665_9CNID</name>
<dbReference type="SMART" id="SM00872">
    <property type="entry name" value="Alpha-mann_mid"/>
    <property type="match status" value="1"/>
</dbReference>
<dbReference type="GO" id="GO:0004559">
    <property type="term" value="F:alpha-mannosidase activity"/>
    <property type="evidence" value="ECO:0007669"/>
    <property type="project" value="UniProtKB-EC"/>
</dbReference>
<evidence type="ECO:0000259" key="3">
    <source>
        <dbReference type="SMART" id="SM00872"/>
    </source>
</evidence>
<accession>A0A9X0D665</accession>
<dbReference type="InterPro" id="IPR028995">
    <property type="entry name" value="Glyco_hydro_57/38_cen_sf"/>
</dbReference>
<dbReference type="InterPro" id="IPR027291">
    <property type="entry name" value="Glyco_hydro_38_N_sf"/>
</dbReference>
<comment type="caution">
    <text evidence="4">The sequence shown here is derived from an EMBL/GenBank/DDBJ whole genome shotgun (WGS) entry which is preliminary data.</text>
</comment>
<dbReference type="Gene3D" id="1.20.1270.50">
    <property type="entry name" value="Glycoside hydrolase family 38, central domain"/>
    <property type="match status" value="1"/>
</dbReference>
<dbReference type="SUPFAM" id="SSF88688">
    <property type="entry name" value="Families 57/38 glycoside transferase middle domain"/>
    <property type="match status" value="1"/>
</dbReference>
<dbReference type="FunFam" id="1.20.1270.50:FF:000004">
    <property type="entry name" value="alpha-mannosidase 2C1 isoform X1"/>
    <property type="match status" value="1"/>
</dbReference>
<feature type="domain" description="Glycoside hydrolase family 38 central" evidence="3">
    <location>
        <begin position="219"/>
        <end position="300"/>
    </location>
</feature>
<evidence type="ECO:0000256" key="1">
    <source>
        <dbReference type="ARBA" id="ARBA00022801"/>
    </source>
</evidence>
<keyword evidence="2 4" id="KW-0326">Glycosidase</keyword>
<organism evidence="4 5">
    <name type="scientific">Desmophyllum pertusum</name>
    <dbReference type="NCBI Taxonomy" id="174260"/>
    <lineage>
        <taxon>Eukaryota</taxon>
        <taxon>Metazoa</taxon>
        <taxon>Cnidaria</taxon>
        <taxon>Anthozoa</taxon>
        <taxon>Hexacorallia</taxon>
        <taxon>Scleractinia</taxon>
        <taxon>Caryophylliina</taxon>
        <taxon>Caryophylliidae</taxon>
        <taxon>Desmophyllum</taxon>
    </lineage>
</organism>
<dbReference type="Pfam" id="PF09261">
    <property type="entry name" value="Alpha-mann_mid"/>
    <property type="match status" value="1"/>
</dbReference>
<dbReference type="PANTHER" id="PTHR46017:SF1">
    <property type="entry name" value="ALPHA-MANNOSIDASE 2C1"/>
    <property type="match status" value="1"/>
</dbReference>
<dbReference type="Pfam" id="PF01074">
    <property type="entry name" value="Glyco_hydro_38N"/>
    <property type="match status" value="1"/>
</dbReference>
<dbReference type="InterPro" id="IPR015341">
    <property type="entry name" value="Glyco_hydro_38_cen"/>
</dbReference>